<evidence type="ECO:0000256" key="2">
    <source>
        <dbReference type="ARBA" id="ARBA00008639"/>
    </source>
</evidence>
<dbReference type="InterPro" id="IPR027278">
    <property type="entry name" value="ACCD_DCysDesulf"/>
</dbReference>
<keyword evidence="7" id="KW-1185">Reference proteome</keyword>
<dbReference type="PANTHER" id="PTHR43780">
    <property type="entry name" value="1-AMINOCYCLOPROPANE-1-CARBOXYLATE DEAMINASE-RELATED"/>
    <property type="match status" value="1"/>
</dbReference>
<dbReference type="OrthoDB" id="9801249at2"/>
<dbReference type="InterPro" id="IPR036052">
    <property type="entry name" value="TrpB-like_PALP_sf"/>
</dbReference>
<comment type="similarity">
    <text evidence="2">Belongs to the ACC deaminase/D-cysteine desulfhydrase family.</text>
</comment>
<dbReference type="GO" id="GO:0019148">
    <property type="term" value="F:D-cysteine desulfhydrase activity"/>
    <property type="evidence" value="ECO:0007669"/>
    <property type="project" value="TreeGrafter"/>
</dbReference>
<dbReference type="EMBL" id="VFRR01000001">
    <property type="protein sequence ID" value="TPE55623.1"/>
    <property type="molecule type" value="Genomic_DNA"/>
</dbReference>
<proteinExistence type="inferred from homology"/>
<name>A0A501X5A6_9GAMM</name>
<dbReference type="SUPFAM" id="SSF53686">
    <property type="entry name" value="Tryptophan synthase beta subunit-like PLP-dependent enzymes"/>
    <property type="match status" value="1"/>
</dbReference>
<gene>
    <name evidence="6" type="ORF">FJM67_00805</name>
</gene>
<dbReference type="Gene3D" id="3.40.50.1100">
    <property type="match status" value="2"/>
</dbReference>
<dbReference type="AlphaFoldDB" id="A0A501X5A6"/>
<comment type="cofactor">
    <cofactor evidence="1">
        <name>pyridoxal 5'-phosphate</name>
        <dbReference type="ChEBI" id="CHEBI:597326"/>
    </cofactor>
</comment>
<evidence type="ECO:0000256" key="3">
    <source>
        <dbReference type="ARBA" id="ARBA00022898"/>
    </source>
</evidence>
<evidence type="ECO:0000313" key="7">
    <source>
        <dbReference type="Proteomes" id="UP000315901"/>
    </source>
</evidence>
<evidence type="ECO:0000256" key="1">
    <source>
        <dbReference type="ARBA" id="ARBA00001933"/>
    </source>
</evidence>
<comment type="caution">
    <text evidence="6">The sequence shown here is derived from an EMBL/GenBank/DDBJ whole genome shotgun (WGS) entry which is preliminary data.</text>
</comment>
<organism evidence="6 7">
    <name type="scientific">Maribrevibacterium harenarium</name>
    <dbReference type="NCBI Taxonomy" id="2589817"/>
    <lineage>
        <taxon>Bacteria</taxon>
        <taxon>Pseudomonadati</taxon>
        <taxon>Pseudomonadota</taxon>
        <taxon>Gammaproteobacteria</taxon>
        <taxon>Oceanospirillales</taxon>
        <taxon>Oceanospirillaceae</taxon>
        <taxon>Maribrevibacterium</taxon>
    </lineage>
</organism>
<evidence type="ECO:0000256" key="5">
    <source>
        <dbReference type="PIRSR" id="PIRSR006278-2"/>
    </source>
</evidence>
<sequence length="306" mass="33376">MLMAKLPIHTAARMTNALVDTIQLPNQPTGVELYLYRGDKEHPDAPGNKWHKLKHHLQRALWEGYSYIATFGGPYSNHIHAFASSCAKAGLTPLVVVRGETAPQLTPTLKDAVAAGAILFPSLRKDYRLGLNASVKAAIDQEYGRVYWVPEGGGGDLGVQGCRDWGYEIGQRTQALGCDAWAVAAGTGTTAIGLIQAQQVENLCIFSALQGASVQHQQIVAQVGQGKTCLSFWDDDWNGGFGKLSDPLRQFIEVFHELNPSVRLDPIYTGKALYKINALMGSGRWQYTRTLVIHTGGLQGWRGFNG</sequence>
<evidence type="ECO:0000313" key="6">
    <source>
        <dbReference type="EMBL" id="TPE55623.1"/>
    </source>
</evidence>
<protein>
    <submittedName>
        <fullName evidence="6">Pyridoxal-phosphate dependent enzyme</fullName>
    </submittedName>
</protein>
<dbReference type="PIRSF" id="PIRSF006278">
    <property type="entry name" value="ACCD_DCysDesulf"/>
    <property type="match status" value="1"/>
</dbReference>
<feature type="modified residue" description="N6-(pyridoxal phosphate)lysine" evidence="5">
    <location>
        <position position="49"/>
    </location>
</feature>
<feature type="active site" description="Nucleophile" evidence="4">
    <location>
        <position position="76"/>
    </location>
</feature>
<evidence type="ECO:0000256" key="4">
    <source>
        <dbReference type="PIRSR" id="PIRSR006278-1"/>
    </source>
</evidence>
<reference evidence="6 7" key="1">
    <citation type="submission" date="2019-06" db="EMBL/GenBank/DDBJ databases">
        <title>A novel bacterium of genus Marinomonas, isolated from coastal sand.</title>
        <authorList>
            <person name="Huang H."/>
            <person name="Mo K."/>
            <person name="Hu Y."/>
        </authorList>
    </citation>
    <scope>NUCLEOTIDE SEQUENCE [LARGE SCALE GENOMIC DNA]</scope>
    <source>
        <strain evidence="6 7">HB171799</strain>
    </source>
</reference>
<keyword evidence="3 5" id="KW-0663">Pyridoxal phosphate</keyword>
<dbReference type="Proteomes" id="UP000315901">
    <property type="component" value="Unassembled WGS sequence"/>
</dbReference>
<accession>A0A501X5A6</accession>
<dbReference type="PANTHER" id="PTHR43780:SF2">
    <property type="entry name" value="1-AMINOCYCLOPROPANE-1-CARBOXYLATE DEAMINASE-RELATED"/>
    <property type="match status" value="1"/>
</dbReference>